<evidence type="ECO:0000256" key="5">
    <source>
        <dbReference type="ARBA" id="ARBA00005016"/>
    </source>
</evidence>
<comment type="function">
    <text evidence="19">Catalyzes the reversible epimerization of D-ribulose 5-phosphate to D-xylulose 5-phosphate.</text>
</comment>
<evidence type="ECO:0000256" key="1">
    <source>
        <dbReference type="ARBA" id="ARBA00001782"/>
    </source>
</evidence>
<dbReference type="Pfam" id="PF00834">
    <property type="entry name" value="Ribul_P_3_epim"/>
    <property type="match status" value="2"/>
</dbReference>
<organism evidence="20 21">
    <name type="scientific">Clydaea vesicula</name>
    <dbReference type="NCBI Taxonomy" id="447962"/>
    <lineage>
        <taxon>Eukaryota</taxon>
        <taxon>Fungi</taxon>
        <taxon>Fungi incertae sedis</taxon>
        <taxon>Chytridiomycota</taxon>
        <taxon>Chytridiomycota incertae sedis</taxon>
        <taxon>Chytridiomycetes</taxon>
        <taxon>Lobulomycetales</taxon>
        <taxon>Lobulomycetaceae</taxon>
        <taxon>Clydaea</taxon>
    </lineage>
</organism>
<evidence type="ECO:0000256" key="10">
    <source>
        <dbReference type="ARBA" id="ARBA00022723"/>
    </source>
</evidence>
<evidence type="ECO:0000256" key="12">
    <source>
        <dbReference type="ARBA" id="ARBA00023004"/>
    </source>
</evidence>
<keyword evidence="16" id="KW-0170">Cobalt</keyword>
<evidence type="ECO:0000256" key="4">
    <source>
        <dbReference type="ARBA" id="ARBA00001954"/>
    </source>
</evidence>
<dbReference type="InterPro" id="IPR011060">
    <property type="entry name" value="RibuloseP-bd_barrel"/>
</dbReference>
<gene>
    <name evidence="20" type="ORF">HK099_005853</name>
</gene>
<comment type="cofactor">
    <cofactor evidence="3">
        <name>Zn(2+)</name>
        <dbReference type="ChEBI" id="CHEBI:29105"/>
    </cofactor>
</comment>
<evidence type="ECO:0000256" key="19">
    <source>
        <dbReference type="ARBA" id="ARBA00057323"/>
    </source>
</evidence>
<evidence type="ECO:0000313" key="21">
    <source>
        <dbReference type="Proteomes" id="UP001211065"/>
    </source>
</evidence>
<dbReference type="GO" id="GO:0006091">
    <property type="term" value="P:generation of precursor metabolites and energy"/>
    <property type="evidence" value="ECO:0007669"/>
    <property type="project" value="UniProtKB-ARBA"/>
</dbReference>
<dbReference type="FunFam" id="3.20.20.70:FF:000191">
    <property type="entry name" value="ribulose-phosphate 3-epimerase isoform X2"/>
    <property type="match status" value="1"/>
</dbReference>
<keyword evidence="13" id="KW-0464">Manganese</keyword>
<dbReference type="InterPro" id="IPR000056">
    <property type="entry name" value="Ribul_P_3_epim-like"/>
</dbReference>
<comment type="similarity">
    <text evidence="6">Belongs to the ribulose-phosphate 3-epimerase family.</text>
</comment>
<reference evidence="20" key="1">
    <citation type="submission" date="2020-05" db="EMBL/GenBank/DDBJ databases">
        <title>Phylogenomic resolution of chytrid fungi.</title>
        <authorList>
            <person name="Stajich J.E."/>
            <person name="Amses K."/>
            <person name="Simmons R."/>
            <person name="Seto K."/>
            <person name="Myers J."/>
            <person name="Bonds A."/>
            <person name="Quandt C.A."/>
            <person name="Barry K."/>
            <person name="Liu P."/>
            <person name="Grigoriev I."/>
            <person name="Longcore J.E."/>
            <person name="James T.Y."/>
        </authorList>
    </citation>
    <scope>NUCLEOTIDE SEQUENCE</scope>
    <source>
        <strain evidence="20">JEL0476</strain>
    </source>
</reference>
<evidence type="ECO:0000256" key="15">
    <source>
        <dbReference type="ARBA" id="ARBA00023277"/>
    </source>
</evidence>
<evidence type="ECO:0000256" key="3">
    <source>
        <dbReference type="ARBA" id="ARBA00001947"/>
    </source>
</evidence>
<proteinExistence type="inferred from homology"/>
<dbReference type="GO" id="GO:1901135">
    <property type="term" value="P:carbohydrate derivative metabolic process"/>
    <property type="evidence" value="ECO:0007669"/>
    <property type="project" value="UniProtKB-ARBA"/>
</dbReference>
<keyword evidence="11" id="KW-0862">Zinc</keyword>
<accession>A0AAD5U0K1</accession>
<evidence type="ECO:0000256" key="18">
    <source>
        <dbReference type="ARBA" id="ARBA00030599"/>
    </source>
</evidence>
<evidence type="ECO:0000256" key="17">
    <source>
        <dbReference type="ARBA" id="ARBA00029933"/>
    </source>
</evidence>
<dbReference type="EC" id="5.1.3.1" evidence="8"/>
<evidence type="ECO:0000256" key="8">
    <source>
        <dbReference type="ARBA" id="ARBA00013188"/>
    </source>
</evidence>
<comment type="caution">
    <text evidence="20">The sequence shown here is derived from an EMBL/GenBank/DDBJ whole genome shotgun (WGS) entry which is preliminary data.</text>
</comment>
<keyword evidence="12" id="KW-0408">Iron</keyword>
<evidence type="ECO:0000256" key="7">
    <source>
        <dbReference type="ARBA" id="ARBA00011738"/>
    </source>
</evidence>
<comment type="cofactor">
    <cofactor evidence="2">
        <name>Mn(2+)</name>
        <dbReference type="ChEBI" id="CHEBI:29035"/>
    </cofactor>
</comment>
<evidence type="ECO:0000256" key="11">
    <source>
        <dbReference type="ARBA" id="ARBA00022833"/>
    </source>
</evidence>
<name>A0AAD5U0K1_9FUNG</name>
<keyword evidence="10" id="KW-0479">Metal-binding</keyword>
<comment type="pathway">
    <text evidence="5">Carbohydrate degradation; pentose phosphate pathway; D-xylulose 5-phosphate from D-ribulose 5-phosphate (non-oxidative stage): step 1/1.</text>
</comment>
<evidence type="ECO:0000256" key="9">
    <source>
        <dbReference type="ARBA" id="ARBA00013920"/>
    </source>
</evidence>
<protein>
    <recommendedName>
        <fullName evidence="9">Ribulose-phosphate 3-epimerase</fullName>
        <ecNumber evidence="8">5.1.3.1</ecNumber>
    </recommendedName>
    <alternativeName>
        <fullName evidence="18">Pentose-5-phosphate 3-epimerase</fullName>
    </alternativeName>
    <alternativeName>
        <fullName evidence="17">RPE</fullName>
    </alternativeName>
</protein>
<sequence>MGPQPHISPSMLSSDFANLAAEAKRMVDFGADYLHLDGAPVVKSLRKHTNAFLDCHLMVSEPEKWVKGDAGKLIDEIHKSGMKAGISVKPGTSVDTVIPFAGKADMILIMTVEPGFGGQSFMSSMLPKVKTLREKFPNLDIQVDGGLSNDNIDVATEAGANVIVAGTSIFSAPSPKDVISNFRSFILKNVTNK</sequence>
<comment type="catalytic activity">
    <reaction evidence="1">
        <text>D-ribulose 5-phosphate = D-xylulose 5-phosphate</text>
        <dbReference type="Rhea" id="RHEA:13677"/>
        <dbReference type="ChEBI" id="CHEBI:57737"/>
        <dbReference type="ChEBI" id="CHEBI:58121"/>
        <dbReference type="EC" id="5.1.3.1"/>
    </reaction>
</comment>
<keyword evidence="15" id="KW-0119">Carbohydrate metabolism</keyword>
<keyword evidence="14" id="KW-0413">Isomerase</keyword>
<dbReference type="AlphaFoldDB" id="A0AAD5U0K1"/>
<dbReference type="SUPFAM" id="SSF51366">
    <property type="entry name" value="Ribulose-phoshate binding barrel"/>
    <property type="match status" value="1"/>
</dbReference>
<evidence type="ECO:0000256" key="6">
    <source>
        <dbReference type="ARBA" id="ARBA00009541"/>
    </source>
</evidence>
<evidence type="ECO:0000313" key="20">
    <source>
        <dbReference type="EMBL" id="KAJ3216451.1"/>
    </source>
</evidence>
<evidence type="ECO:0000256" key="14">
    <source>
        <dbReference type="ARBA" id="ARBA00023235"/>
    </source>
</evidence>
<dbReference type="InterPro" id="IPR013785">
    <property type="entry name" value="Aldolase_TIM"/>
</dbReference>
<dbReference type="GO" id="GO:0006163">
    <property type="term" value="P:purine nucleotide metabolic process"/>
    <property type="evidence" value="ECO:0007669"/>
    <property type="project" value="UniProtKB-ARBA"/>
</dbReference>
<comment type="subunit">
    <text evidence="7">Homodimer.</text>
</comment>
<evidence type="ECO:0000256" key="16">
    <source>
        <dbReference type="ARBA" id="ARBA00023285"/>
    </source>
</evidence>
<dbReference type="GO" id="GO:0046872">
    <property type="term" value="F:metal ion binding"/>
    <property type="evidence" value="ECO:0007669"/>
    <property type="project" value="UniProtKB-KW"/>
</dbReference>
<evidence type="ECO:0000256" key="2">
    <source>
        <dbReference type="ARBA" id="ARBA00001936"/>
    </source>
</evidence>
<comment type="cofactor">
    <cofactor evidence="4">
        <name>Fe(2+)</name>
        <dbReference type="ChEBI" id="CHEBI:29033"/>
    </cofactor>
</comment>
<evidence type="ECO:0000256" key="13">
    <source>
        <dbReference type="ARBA" id="ARBA00023211"/>
    </source>
</evidence>
<dbReference type="GO" id="GO:0005975">
    <property type="term" value="P:carbohydrate metabolic process"/>
    <property type="evidence" value="ECO:0007669"/>
    <property type="project" value="InterPro"/>
</dbReference>
<dbReference type="Gene3D" id="3.20.20.70">
    <property type="entry name" value="Aldolase class I"/>
    <property type="match status" value="2"/>
</dbReference>
<dbReference type="GO" id="GO:0004750">
    <property type="term" value="F:D-ribulose-phosphate 3-epimerase activity"/>
    <property type="evidence" value="ECO:0007669"/>
    <property type="project" value="UniProtKB-EC"/>
</dbReference>
<dbReference type="GO" id="GO:0046496">
    <property type="term" value="P:nicotinamide nucleotide metabolic process"/>
    <property type="evidence" value="ECO:0007669"/>
    <property type="project" value="UniProtKB-ARBA"/>
</dbReference>
<dbReference type="PROSITE" id="PS01086">
    <property type="entry name" value="RIBUL_P_3_EPIMER_2"/>
    <property type="match status" value="1"/>
</dbReference>
<dbReference type="CDD" id="cd00429">
    <property type="entry name" value="RPE"/>
    <property type="match status" value="1"/>
</dbReference>
<dbReference type="EMBL" id="JADGJW010000477">
    <property type="protein sequence ID" value="KAJ3216451.1"/>
    <property type="molecule type" value="Genomic_DNA"/>
</dbReference>
<dbReference type="Proteomes" id="UP001211065">
    <property type="component" value="Unassembled WGS sequence"/>
</dbReference>
<dbReference type="PANTHER" id="PTHR11749">
    <property type="entry name" value="RIBULOSE-5-PHOSPHATE-3-EPIMERASE"/>
    <property type="match status" value="1"/>
</dbReference>
<keyword evidence="21" id="KW-1185">Reference proteome</keyword>